<dbReference type="Gene3D" id="3.40.50.10810">
    <property type="entry name" value="Tandem AAA-ATPase domain"/>
    <property type="match status" value="1"/>
</dbReference>
<dbReference type="InterPro" id="IPR027417">
    <property type="entry name" value="P-loop_NTPase"/>
</dbReference>
<dbReference type="SUPFAM" id="SSF52540">
    <property type="entry name" value="P-loop containing nucleoside triphosphate hydrolases"/>
    <property type="match status" value="1"/>
</dbReference>
<dbReference type="CDD" id="cd18013">
    <property type="entry name" value="DEXQc_bact_SNF2"/>
    <property type="match status" value="1"/>
</dbReference>
<protein>
    <submittedName>
        <fullName evidence="2">SNF2-related protein</fullName>
    </submittedName>
</protein>
<feature type="domain" description="Helicase ATP-binding" evidence="1">
    <location>
        <begin position="13"/>
        <end position="182"/>
    </location>
</feature>
<evidence type="ECO:0000313" key="3">
    <source>
        <dbReference type="Proteomes" id="UP000006919"/>
    </source>
</evidence>
<dbReference type="Pfam" id="PF00176">
    <property type="entry name" value="SNF2-rel_dom"/>
    <property type="match status" value="1"/>
</dbReference>
<organism evidence="2 3">
    <name type="scientific">Ruminococcus albus (strain ATCC 27210 / DSM 20455 / JCM 14654 / NCDO 2250 / 7)</name>
    <dbReference type="NCBI Taxonomy" id="697329"/>
    <lineage>
        <taxon>Bacteria</taxon>
        <taxon>Bacillati</taxon>
        <taxon>Bacillota</taxon>
        <taxon>Clostridia</taxon>
        <taxon>Eubacteriales</taxon>
        <taxon>Oscillospiraceae</taxon>
        <taxon>Ruminococcus</taxon>
    </lineage>
</organism>
<evidence type="ECO:0000259" key="1">
    <source>
        <dbReference type="PROSITE" id="PS51192"/>
    </source>
</evidence>
<dbReference type="EMBL" id="CP002403">
    <property type="protein sequence ID" value="ADU20914.1"/>
    <property type="molecule type" value="Genomic_DNA"/>
</dbReference>
<dbReference type="InterPro" id="IPR000330">
    <property type="entry name" value="SNF2_N"/>
</dbReference>
<reference evidence="2 3" key="1">
    <citation type="journal article" date="2011" name="J. Bacteriol.">
        <title>Complete genome of the cellulolytic ruminal bacterium Ruminococcus albus 7.</title>
        <authorList>
            <person name="Suen G."/>
            <person name="Stevenson D.M."/>
            <person name="Bruce D.C."/>
            <person name="Chertkov O."/>
            <person name="Copeland A."/>
            <person name="Cheng J.F."/>
            <person name="Detter C."/>
            <person name="Detter J.C."/>
            <person name="Goodwin L.A."/>
            <person name="Han C.S."/>
            <person name="Hauser L.J."/>
            <person name="Ivanova N.N."/>
            <person name="Kyrpides N.C."/>
            <person name="Land M.L."/>
            <person name="Lapidus A."/>
            <person name="Lucas S."/>
            <person name="Ovchinnikova G."/>
            <person name="Pitluck S."/>
            <person name="Tapia R."/>
            <person name="Woyke T."/>
            <person name="Boyum J."/>
            <person name="Mead D."/>
            <person name="Weimer P.J."/>
        </authorList>
    </citation>
    <scope>NUCLEOTIDE SEQUENCE [LARGE SCALE GENOMIC DNA]</scope>
    <source>
        <strain evidence="3">ATCC 27210 / DSM 20455 / JCM 14654 / NCDO 2250 / 7</strain>
    </source>
</reference>
<sequence>MRFNPHDYQSFCIEYIKTHPVAALLLDMGLGKTVITLTALNDLIFDDLLVSKVLVIAPLRVSRDTWPAEVKKWDHLKDLDISVIVGDLRTRKAAVSASAQVYVINRENIKWLVEYYEKNGLRWDFDCVVIDELSSFKNYQSQRFKWLRKVRPFVHRWIGLTGTPTSNGLMDLWAEIGILDGGERLGRFIGRFRESYFKPGSMNPSTGVLFSYIPRPGAEEQIYDRISDITISMKALDYLQLPDCIYVNHEVEMNDQERRLYDQMKRDLIIPTDDGDIDAANAASLSNKLLQMANGAVMQGWNQPL</sequence>
<dbReference type="GO" id="GO:0005524">
    <property type="term" value="F:ATP binding"/>
    <property type="evidence" value="ECO:0007669"/>
    <property type="project" value="InterPro"/>
</dbReference>
<dbReference type="HOGENOM" id="CLU_069590_0_0_9"/>
<dbReference type="InterPro" id="IPR038718">
    <property type="entry name" value="SNF2-like_sf"/>
</dbReference>
<dbReference type="eggNOG" id="COG0553">
    <property type="taxonomic scope" value="Bacteria"/>
</dbReference>
<dbReference type="RefSeq" id="WP_013497106.1">
    <property type="nucleotide sequence ID" value="NC_014833.1"/>
</dbReference>
<proteinExistence type="predicted"/>
<dbReference type="STRING" id="697329.Rumal_0359"/>
<dbReference type="Proteomes" id="UP000006919">
    <property type="component" value="Chromosome"/>
</dbReference>
<dbReference type="KEGG" id="ral:Rumal_0359"/>
<dbReference type="InterPro" id="IPR014001">
    <property type="entry name" value="Helicase_ATP-bd"/>
</dbReference>
<evidence type="ECO:0000313" key="2">
    <source>
        <dbReference type="EMBL" id="ADU20914.1"/>
    </source>
</evidence>
<dbReference type="PROSITE" id="PS51192">
    <property type="entry name" value="HELICASE_ATP_BIND_1"/>
    <property type="match status" value="1"/>
</dbReference>
<dbReference type="SMART" id="SM00487">
    <property type="entry name" value="DEXDc"/>
    <property type="match status" value="1"/>
</dbReference>
<accession>E6UEF9</accession>
<dbReference type="OrthoDB" id="9760715at2"/>
<dbReference type="PANTHER" id="PTHR10799">
    <property type="entry name" value="SNF2/RAD54 HELICASE FAMILY"/>
    <property type="match status" value="1"/>
</dbReference>
<dbReference type="AlphaFoldDB" id="E6UEF9"/>
<name>E6UEF9_RUMA7</name>
<gene>
    <name evidence="2" type="ordered locus">Rumal_0359</name>
</gene>